<feature type="compositionally biased region" description="Basic and acidic residues" evidence="4">
    <location>
        <begin position="235"/>
        <end position="245"/>
    </location>
</feature>
<dbReference type="Gene3D" id="3.40.50.300">
    <property type="entry name" value="P-loop containing nucleotide triphosphate hydrolases"/>
    <property type="match status" value="2"/>
</dbReference>
<accession>A0A7W6BIL0</accession>
<dbReference type="CDD" id="cd03221">
    <property type="entry name" value="ABCF_EF-3"/>
    <property type="match status" value="2"/>
</dbReference>
<evidence type="ECO:0000256" key="2">
    <source>
        <dbReference type="ARBA" id="ARBA00022741"/>
    </source>
</evidence>
<dbReference type="PANTHER" id="PTHR19211">
    <property type="entry name" value="ATP-BINDING TRANSPORT PROTEIN-RELATED"/>
    <property type="match status" value="1"/>
</dbReference>
<evidence type="ECO:0000313" key="7">
    <source>
        <dbReference type="Proteomes" id="UP000571950"/>
    </source>
</evidence>
<dbReference type="EMBL" id="JACIDT010000007">
    <property type="protein sequence ID" value="MBB3926614.1"/>
    <property type="molecule type" value="Genomic_DNA"/>
</dbReference>
<organism evidence="6 7">
    <name type="scientific">Sphingobium jiangsuense</name>
    <dbReference type="NCBI Taxonomy" id="870476"/>
    <lineage>
        <taxon>Bacteria</taxon>
        <taxon>Pseudomonadati</taxon>
        <taxon>Pseudomonadota</taxon>
        <taxon>Alphaproteobacteria</taxon>
        <taxon>Sphingomonadales</taxon>
        <taxon>Sphingomonadaceae</taxon>
        <taxon>Sphingobium</taxon>
    </lineage>
</organism>
<evidence type="ECO:0000256" key="3">
    <source>
        <dbReference type="ARBA" id="ARBA00022840"/>
    </source>
</evidence>
<comment type="caution">
    <text evidence="6">The sequence shown here is derived from an EMBL/GenBank/DDBJ whole genome shotgun (WGS) entry which is preliminary data.</text>
</comment>
<evidence type="ECO:0000313" key="6">
    <source>
        <dbReference type="EMBL" id="MBB3926614.1"/>
    </source>
</evidence>
<dbReference type="InterPro" id="IPR003593">
    <property type="entry name" value="AAA+_ATPase"/>
</dbReference>
<dbReference type="AlphaFoldDB" id="A0A7W6BIL0"/>
<feature type="region of interest" description="Disordered" evidence="4">
    <location>
        <begin position="235"/>
        <end position="274"/>
    </location>
</feature>
<gene>
    <name evidence="6" type="ORF">GGR43_002334</name>
</gene>
<feature type="compositionally biased region" description="Basic and acidic residues" evidence="4">
    <location>
        <begin position="253"/>
        <end position="274"/>
    </location>
</feature>
<sequence length="527" mass="56137">MSAFLTLDTLCAAAADGRTLFSDLTFSLGREAVGLVGRNGSGKSTLLAILAGEREPQGGAVTRSGRVAALRQIQSDQGTVADALGVAGALARLRRLEQGQGDIEDMELADWDLEARLAAALARAGLADLPLDRPARSLSGGERTRLGLAHMLLGDPDVLLLDEPTNNLDREGRAAIIDLLAGWQGGAIVASHDRELLERMDRIVHLSSAGCLLFGGGWSAFETAREAARDQAAADLERAGQEARRTSLAVQRQAEKQARRDKAGRAKKAKGDEPRILLGMMEGQAERTAARHRHQGAQAMAEAEEALAAARRRVEVLTPLHIDLPRSGLPSGRTLLRLDDVVCERDGRRLFGPLSLAVVGPQRIVLSGANGSGKTSLLRIVMGEEEPSAGTVERADGALAMLDQHVGLLDPAIDLVANMQARHPGMTREAAHAVLARFAFRNRDALRPAATLSGGERLRAGLALATGGPVPPQMLLLDEPTNHLDMEAIAMLEQALAGWDGALLLVSHDRRFLDAVGYDREIRLPDG</sequence>
<feature type="domain" description="ABC transporter" evidence="5">
    <location>
        <begin position="336"/>
        <end position="525"/>
    </location>
</feature>
<name>A0A7W6BIL0_9SPHN</name>
<dbReference type="SMART" id="SM00382">
    <property type="entry name" value="AAA"/>
    <property type="match status" value="2"/>
</dbReference>
<dbReference type="PANTHER" id="PTHR19211:SF6">
    <property type="entry name" value="BLL7188 PROTEIN"/>
    <property type="match status" value="1"/>
</dbReference>
<evidence type="ECO:0000256" key="4">
    <source>
        <dbReference type="SAM" id="MobiDB-lite"/>
    </source>
</evidence>
<protein>
    <submittedName>
        <fullName evidence="6">ATPase subunit of ABC transporter with duplicated ATPase domains</fullName>
    </submittedName>
</protein>
<dbReference type="InterPro" id="IPR003439">
    <property type="entry name" value="ABC_transporter-like_ATP-bd"/>
</dbReference>
<dbReference type="FunFam" id="3.40.50.300:FF:001320">
    <property type="entry name" value="Heme ABC transporter ATP-binding protein"/>
    <property type="match status" value="1"/>
</dbReference>
<reference evidence="6 7" key="1">
    <citation type="submission" date="2020-08" db="EMBL/GenBank/DDBJ databases">
        <title>Genomic Encyclopedia of Type Strains, Phase IV (KMG-IV): sequencing the most valuable type-strain genomes for metagenomic binning, comparative biology and taxonomic classification.</title>
        <authorList>
            <person name="Goeker M."/>
        </authorList>
    </citation>
    <scope>NUCLEOTIDE SEQUENCE [LARGE SCALE GENOMIC DNA]</scope>
    <source>
        <strain evidence="6 7">DSM 26189</strain>
    </source>
</reference>
<dbReference type="GO" id="GO:0016887">
    <property type="term" value="F:ATP hydrolysis activity"/>
    <property type="evidence" value="ECO:0007669"/>
    <property type="project" value="InterPro"/>
</dbReference>
<keyword evidence="1" id="KW-0677">Repeat</keyword>
<keyword evidence="7" id="KW-1185">Reference proteome</keyword>
<dbReference type="SUPFAM" id="SSF52540">
    <property type="entry name" value="P-loop containing nucleoside triphosphate hydrolases"/>
    <property type="match status" value="2"/>
</dbReference>
<dbReference type="InterPro" id="IPR050611">
    <property type="entry name" value="ABCF"/>
</dbReference>
<dbReference type="Pfam" id="PF00005">
    <property type="entry name" value="ABC_tran"/>
    <property type="match status" value="2"/>
</dbReference>
<dbReference type="PROSITE" id="PS50893">
    <property type="entry name" value="ABC_TRANSPORTER_2"/>
    <property type="match status" value="2"/>
</dbReference>
<dbReference type="GO" id="GO:0005524">
    <property type="term" value="F:ATP binding"/>
    <property type="evidence" value="ECO:0007669"/>
    <property type="project" value="UniProtKB-KW"/>
</dbReference>
<feature type="domain" description="ABC transporter" evidence="5">
    <location>
        <begin position="5"/>
        <end position="233"/>
    </location>
</feature>
<dbReference type="Proteomes" id="UP000571950">
    <property type="component" value="Unassembled WGS sequence"/>
</dbReference>
<dbReference type="RefSeq" id="WP_188072116.1">
    <property type="nucleotide sequence ID" value="NZ_JACIDT010000007.1"/>
</dbReference>
<evidence type="ECO:0000259" key="5">
    <source>
        <dbReference type="PROSITE" id="PS50893"/>
    </source>
</evidence>
<keyword evidence="2" id="KW-0547">Nucleotide-binding</keyword>
<dbReference type="InterPro" id="IPR027417">
    <property type="entry name" value="P-loop_NTPase"/>
</dbReference>
<evidence type="ECO:0000256" key="1">
    <source>
        <dbReference type="ARBA" id="ARBA00022737"/>
    </source>
</evidence>
<proteinExistence type="predicted"/>
<keyword evidence="3" id="KW-0067">ATP-binding</keyword>